<dbReference type="Gene3D" id="3.30.260.10">
    <property type="entry name" value="TCP-1-like chaperonin intermediate domain"/>
    <property type="match status" value="1"/>
</dbReference>
<dbReference type="GO" id="GO:0042026">
    <property type="term" value="P:protein refolding"/>
    <property type="evidence" value="ECO:0007669"/>
    <property type="project" value="UniProtKB-UniRule"/>
</dbReference>
<feature type="binding site" evidence="6">
    <location>
        <position position="492"/>
    </location>
    <ligand>
        <name>ATP</name>
        <dbReference type="ChEBI" id="CHEBI:30616"/>
    </ligand>
</feature>
<dbReference type="AlphaFoldDB" id="A0AAJ1Q8E2"/>
<dbReference type="InterPro" id="IPR027410">
    <property type="entry name" value="TCP-1-like_intermed_sf"/>
</dbReference>
<keyword evidence="6" id="KW-0963">Cytoplasm</keyword>
<organism evidence="9 10">
    <name type="scientific">Veillonella atypica</name>
    <dbReference type="NCBI Taxonomy" id="39777"/>
    <lineage>
        <taxon>Bacteria</taxon>
        <taxon>Bacillati</taxon>
        <taxon>Bacillota</taxon>
        <taxon>Negativicutes</taxon>
        <taxon>Veillonellales</taxon>
        <taxon>Veillonellaceae</taxon>
        <taxon>Veillonella</taxon>
    </lineage>
</organism>
<feature type="binding site" evidence="6">
    <location>
        <begin position="86"/>
        <end position="90"/>
    </location>
    <ligand>
        <name>ATP</name>
        <dbReference type="ChEBI" id="CHEBI:30616"/>
    </ligand>
</feature>
<name>A0AAJ1Q8E2_9FIRM</name>
<dbReference type="GO" id="GO:0005524">
    <property type="term" value="F:ATP binding"/>
    <property type="evidence" value="ECO:0007669"/>
    <property type="project" value="UniProtKB-UniRule"/>
</dbReference>
<evidence type="ECO:0000256" key="2">
    <source>
        <dbReference type="ARBA" id="ARBA00022741"/>
    </source>
</evidence>
<evidence type="ECO:0000256" key="7">
    <source>
        <dbReference type="RuleBase" id="RU000418"/>
    </source>
</evidence>
<dbReference type="EC" id="5.6.1.7" evidence="6"/>
<evidence type="ECO:0000256" key="6">
    <source>
        <dbReference type="HAMAP-Rule" id="MF_00600"/>
    </source>
</evidence>
<proteinExistence type="inferred from homology"/>
<feature type="binding site" evidence="6">
    <location>
        <position position="413"/>
    </location>
    <ligand>
        <name>ATP</name>
        <dbReference type="ChEBI" id="CHEBI:30616"/>
    </ligand>
</feature>
<comment type="similarity">
    <text evidence="1 6 7">Belongs to the chaperonin (HSP60) family.</text>
</comment>
<evidence type="ECO:0000313" key="9">
    <source>
        <dbReference type="EMBL" id="MDK7356185.1"/>
    </source>
</evidence>
<dbReference type="PANTHER" id="PTHR45633">
    <property type="entry name" value="60 KDA HEAT SHOCK PROTEIN, MITOCHONDRIAL"/>
    <property type="match status" value="1"/>
</dbReference>
<evidence type="ECO:0000256" key="1">
    <source>
        <dbReference type="ARBA" id="ARBA00006607"/>
    </source>
</evidence>
<feature type="binding site" evidence="6">
    <location>
        <begin position="29"/>
        <end position="32"/>
    </location>
    <ligand>
        <name>ATP</name>
        <dbReference type="ChEBI" id="CHEBI:30616"/>
    </ligand>
</feature>
<comment type="subunit">
    <text evidence="6 8">Forms a cylinder of 14 subunits composed of two heptameric rings stacked back-to-back. Interacts with the co-chaperonin GroES.</text>
</comment>
<dbReference type="NCBIfam" id="NF009488">
    <property type="entry name" value="PRK12850.1"/>
    <property type="match status" value="1"/>
</dbReference>
<dbReference type="Proteomes" id="UP001236274">
    <property type="component" value="Unassembled WGS sequence"/>
</dbReference>
<keyword evidence="5 6" id="KW-0413">Isomerase</keyword>
<dbReference type="Gene3D" id="3.50.7.10">
    <property type="entry name" value="GroEL"/>
    <property type="match status" value="1"/>
</dbReference>
<dbReference type="PROSITE" id="PS00296">
    <property type="entry name" value="CHAPERONINS_CPN60"/>
    <property type="match status" value="1"/>
</dbReference>
<evidence type="ECO:0000256" key="3">
    <source>
        <dbReference type="ARBA" id="ARBA00022840"/>
    </source>
</evidence>
<dbReference type="EMBL" id="JASORJ010000001">
    <property type="protein sequence ID" value="MDK7356185.1"/>
    <property type="molecule type" value="Genomic_DNA"/>
</dbReference>
<dbReference type="PRINTS" id="PR00298">
    <property type="entry name" value="CHAPERONIN60"/>
</dbReference>
<feature type="binding site" evidence="6">
    <location>
        <begin position="476"/>
        <end position="478"/>
    </location>
    <ligand>
        <name>ATP</name>
        <dbReference type="ChEBI" id="CHEBI:30616"/>
    </ligand>
</feature>
<dbReference type="InterPro" id="IPR018370">
    <property type="entry name" value="Chaperonin_Cpn60_CS"/>
</dbReference>
<dbReference type="SUPFAM" id="SSF52029">
    <property type="entry name" value="GroEL apical domain-like"/>
    <property type="match status" value="1"/>
</dbReference>
<comment type="caution">
    <text evidence="6">Lacks conserved residue(s) required for the propagation of feature annotation.</text>
</comment>
<reference evidence="9" key="1">
    <citation type="submission" date="2023-05" db="EMBL/GenBank/DDBJ databases">
        <title>Cataloging the Phylogenetic Diversity of Human Bladder Bacteria.</title>
        <authorList>
            <person name="Du J."/>
        </authorList>
    </citation>
    <scope>NUCLEOTIDE SEQUENCE</scope>
    <source>
        <strain evidence="9">UMB10101</strain>
    </source>
</reference>
<dbReference type="CDD" id="cd03344">
    <property type="entry name" value="GroEL"/>
    <property type="match status" value="1"/>
</dbReference>
<comment type="caution">
    <text evidence="9">The sequence shown here is derived from an EMBL/GenBank/DDBJ whole genome shotgun (WGS) entry which is preliminary data.</text>
</comment>
<dbReference type="NCBIfam" id="NF009487">
    <property type="entry name" value="PRK12849.1"/>
    <property type="match status" value="1"/>
</dbReference>
<accession>A0AAJ1Q8E2</accession>
<dbReference type="HAMAP" id="MF_00600">
    <property type="entry name" value="CH60"/>
    <property type="match status" value="1"/>
</dbReference>
<comment type="subcellular location">
    <subcellularLocation>
        <location evidence="6">Cytoplasm</location>
    </subcellularLocation>
</comment>
<dbReference type="NCBIfam" id="NF000592">
    <property type="entry name" value="PRK00013.1"/>
    <property type="match status" value="1"/>
</dbReference>
<dbReference type="InterPro" id="IPR027413">
    <property type="entry name" value="GROEL-like_equatorial_sf"/>
</dbReference>
<dbReference type="NCBIfam" id="NF009489">
    <property type="entry name" value="PRK12851.1"/>
    <property type="match status" value="1"/>
</dbReference>
<evidence type="ECO:0000256" key="8">
    <source>
        <dbReference type="RuleBase" id="RU000419"/>
    </source>
</evidence>
<dbReference type="InterPro" id="IPR027409">
    <property type="entry name" value="GroEL-like_apical_dom_sf"/>
</dbReference>
<evidence type="ECO:0000256" key="5">
    <source>
        <dbReference type="ARBA" id="ARBA00023235"/>
    </source>
</evidence>
<sequence>MAKEILFNEKARRALGRGVDQLANAVKVTLGPKGRNVVLDKKFGSPTITNDGVTIARDIELPDPFENMGAQLVKEVATKTNDVAGDGTTTATVLAQAMIQEGMRNVAAGANPMILKKGIETAVKTLVEEIKKRSIKVSGKSEIAQVASVSAADEEIGGLIAEAMEKVGNDGVITVEESKGLQTALNVVEGMQFDRGYISPYMVTDPDRMEAVMDNPYILITDRKISAIADMLPTLEKVVKVGKELLIIAEDVEGEALATLVVNRLRGTFKAVAVKAPGFGDRRKAMLEDIAILTGGTVITEDMGRKLDSVELTDLGTARQVRITKDETTIIDGVGDKDVIAKRVSQIRAQVEETTSEFDREKLQERLAKLSGGVAVIEVGAATEVEMKDKKLRIEDALNATRAAVEEGIVAGGGTTFIDIIPALNILEATGDVQTGINLVKRAVEEPLRQIAYNAGLEGSVVVEKVKNTEAGVGFNALTEEYIDMVKAGIVDPAKVTRSALQNAASIASLVLTTETIVADKVEENAAAPAMPPMGGMGGMM</sequence>
<dbReference type="InterPro" id="IPR001844">
    <property type="entry name" value="Cpn60/GroEL"/>
</dbReference>
<dbReference type="RefSeq" id="WP_285416397.1">
    <property type="nucleotide sequence ID" value="NZ_JASORJ010000001.1"/>
</dbReference>
<keyword evidence="3 6" id="KW-0067">ATP-binding</keyword>
<protein>
    <recommendedName>
        <fullName evidence="6">Chaperonin GroEL</fullName>
        <ecNumber evidence="6">5.6.1.7</ecNumber>
    </recommendedName>
    <alternativeName>
        <fullName evidence="6">60 kDa chaperonin</fullName>
    </alternativeName>
    <alternativeName>
        <fullName evidence="6">Chaperonin-60</fullName>
        <shortName evidence="6">Cpn60</shortName>
    </alternativeName>
</protein>
<comment type="function">
    <text evidence="6 8">Together with its co-chaperonin GroES, plays an essential role in assisting protein folding. The GroEL-GroES system forms a nano-cage that allows encapsulation of the non-native substrate proteins and provides a physical environment optimized to promote and accelerate protein folding.</text>
</comment>
<dbReference type="SUPFAM" id="SSF48592">
    <property type="entry name" value="GroEL equatorial domain-like"/>
    <property type="match status" value="2"/>
</dbReference>
<dbReference type="GO" id="GO:0005737">
    <property type="term" value="C:cytoplasm"/>
    <property type="evidence" value="ECO:0007669"/>
    <property type="project" value="UniProtKB-SubCell"/>
</dbReference>
<gene>
    <name evidence="6 9" type="primary">groL</name>
    <name evidence="6" type="synonym">groEL</name>
    <name evidence="9" type="ORF">QP520_00865</name>
</gene>
<dbReference type="InterPro" id="IPR002423">
    <property type="entry name" value="Cpn60/GroEL/TCP-1"/>
</dbReference>
<dbReference type="GO" id="GO:0140662">
    <property type="term" value="F:ATP-dependent protein folding chaperone"/>
    <property type="evidence" value="ECO:0007669"/>
    <property type="project" value="InterPro"/>
</dbReference>
<dbReference type="Pfam" id="PF00118">
    <property type="entry name" value="Cpn60_TCP1"/>
    <property type="match status" value="1"/>
</dbReference>
<dbReference type="GO" id="GO:0016853">
    <property type="term" value="F:isomerase activity"/>
    <property type="evidence" value="ECO:0007669"/>
    <property type="project" value="UniProtKB-KW"/>
</dbReference>
<dbReference type="FunFam" id="3.50.7.10:FF:000001">
    <property type="entry name" value="60 kDa chaperonin"/>
    <property type="match status" value="1"/>
</dbReference>
<dbReference type="GO" id="GO:0051082">
    <property type="term" value="F:unfolded protein binding"/>
    <property type="evidence" value="ECO:0007669"/>
    <property type="project" value="UniProtKB-UniRule"/>
</dbReference>
<keyword evidence="2 6" id="KW-0547">Nucleotide-binding</keyword>
<keyword evidence="4 6" id="KW-0143">Chaperone</keyword>
<evidence type="ECO:0000313" key="10">
    <source>
        <dbReference type="Proteomes" id="UP001236274"/>
    </source>
</evidence>
<dbReference type="Gene3D" id="1.10.560.10">
    <property type="entry name" value="GroEL-like equatorial domain"/>
    <property type="match status" value="1"/>
</dbReference>
<dbReference type="NCBIfam" id="TIGR02348">
    <property type="entry name" value="GroEL"/>
    <property type="match status" value="1"/>
</dbReference>
<evidence type="ECO:0000256" key="4">
    <source>
        <dbReference type="ARBA" id="ARBA00023186"/>
    </source>
</evidence>